<reference evidence="3" key="1">
    <citation type="submission" date="2013-09" db="EMBL/GenBank/DDBJ databases">
        <title>Corchorus olitorius genome sequencing.</title>
        <authorList>
            <person name="Alam M."/>
            <person name="Haque M.S."/>
            <person name="Islam M.S."/>
            <person name="Emdad E.M."/>
            <person name="Islam M.M."/>
            <person name="Ahmed B."/>
            <person name="Halim A."/>
            <person name="Hossen Q.M.M."/>
            <person name="Hossain M.Z."/>
            <person name="Ahmed R."/>
            <person name="Khan M.M."/>
            <person name="Islam R."/>
            <person name="Rashid M.M."/>
            <person name="Khan S.A."/>
            <person name="Rahman M.S."/>
            <person name="Alam M."/>
            <person name="Yahiya A.S."/>
            <person name="Khan M.S."/>
            <person name="Azam M.S."/>
            <person name="Haque T."/>
            <person name="Lashkar M.Z.H."/>
            <person name="Akhand A.I."/>
            <person name="Morshed G."/>
            <person name="Roy S."/>
            <person name="Uddin K.S."/>
            <person name="Rabeya T."/>
            <person name="Hossain A.S."/>
            <person name="Chowdhury A."/>
            <person name="Snigdha A.R."/>
            <person name="Mortoza M.S."/>
            <person name="Matin S.A."/>
            <person name="Hoque S.M.E."/>
            <person name="Islam M.K."/>
            <person name="Roy D.K."/>
            <person name="Haider R."/>
            <person name="Moosa M.M."/>
            <person name="Elias S.M."/>
            <person name="Hasan A.M."/>
            <person name="Jahan S."/>
            <person name="Shafiuddin M."/>
            <person name="Mahmood N."/>
            <person name="Shommy N.S."/>
        </authorList>
    </citation>
    <scope>NUCLEOTIDE SEQUENCE [LARGE SCALE GENOMIC DNA]</scope>
    <source>
        <strain evidence="3">cv. O-4</strain>
    </source>
</reference>
<evidence type="ECO:0000256" key="1">
    <source>
        <dbReference type="SAM" id="MobiDB-lite"/>
    </source>
</evidence>
<organism evidence="2 3">
    <name type="scientific">Corchorus olitorius</name>
    <dbReference type="NCBI Taxonomy" id="93759"/>
    <lineage>
        <taxon>Eukaryota</taxon>
        <taxon>Viridiplantae</taxon>
        <taxon>Streptophyta</taxon>
        <taxon>Embryophyta</taxon>
        <taxon>Tracheophyta</taxon>
        <taxon>Spermatophyta</taxon>
        <taxon>Magnoliopsida</taxon>
        <taxon>eudicotyledons</taxon>
        <taxon>Gunneridae</taxon>
        <taxon>Pentapetalae</taxon>
        <taxon>rosids</taxon>
        <taxon>malvids</taxon>
        <taxon>Malvales</taxon>
        <taxon>Malvaceae</taxon>
        <taxon>Grewioideae</taxon>
        <taxon>Apeibeae</taxon>
        <taxon>Corchorus</taxon>
    </lineage>
</organism>
<comment type="caution">
    <text evidence="2">The sequence shown here is derived from an EMBL/GenBank/DDBJ whole genome shotgun (WGS) entry which is preliminary data.</text>
</comment>
<name>A0A1R3FZ86_9ROSI</name>
<accession>A0A1R3FZ86</accession>
<evidence type="ECO:0000313" key="3">
    <source>
        <dbReference type="Proteomes" id="UP000187203"/>
    </source>
</evidence>
<keyword evidence="3" id="KW-1185">Reference proteome</keyword>
<protein>
    <submittedName>
        <fullName evidence="2">Uncharacterized protein</fullName>
    </submittedName>
</protein>
<dbReference type="Proteomes" id="UP000187203">
    <property type="component" value="Unassembled WGS sequence"/>
</dbReference>
<feature type="region of interest" description="Disordered" evidence="1">
    <location>
        <begin position="1"/>
        <end position="32"/>
    </location>
</feature>
<gene>
    <name evidence="2" type="ORF">COLO4_37801</name>
</gene>
<dbReference type="EMBL" id="AWUE01024308">
    <property type="protein sequence ID" value="OMO51129.1"/>
    <property type="molecule type" value="Genomic_DNA"/>
</dbReference>
<dbReference type="AlphaFoldDB" id="A0A1R3FZ86"/>
<evidence type="ECO:0000313" key="2">
    <source>
        <dbReference type="EMBL" id="OMO51129.1"/>
    </source>
</evidence>
<sequence length="32" mass="3670">MGYKEDGPQPTYPDKGPNKKETQRANTENEMD</sequence>
<proteinExistence type="predicted"/>